<evidence type="ECO:0000313" key="1">
    <source>
        <dbReference type="EMBL" id="MBX25860.1"/>
    </source>
</evidence>
<dbReference type="EMBL" id="GGEC01045376">
    <property type="protein sequence ID" value="MBX25860.1"/>
    <property type="molecule type" value="Transcribed_RNA"/>
</dbReference>
<organism evidence="1">
    <name type="scientific">Rhizophora mucronata</name>
    <name type="common">Asiatic mangrove</name>
    <dbReference type="NCBI Taxonomy" id="61149"/>
    <lineage>
        <taxon>Eukaryota</taxon>
        <taxon>Viridiplantae</taxon>
        <taxon>Streptophyta</taxon>
        <taxon>Embryophyta</taxon>
        <taxon>Tracheophyta</taxon>
        <taxon>Spermatophyta</taxon>
        <taxon>Magnoliopsida</taxon>
        <taxon>eudicotyledons</taxon>
        <taxon>Gunneridae</taxon>
        <taxon>Pentapetalae</taxon>
        <taxon>rosids</taxon>
        <taxon>fabids</taxon>
        <taxon>Malpighiales</taxon>
        <taxon>Rhizophoraceae</taxon>
        <taxon>Rhizophora</taxon>
    </lineage>
</organism>
<proteinExistence type="predicted"/>
<name>A0A2P2M6M9_RHIMU</name>
<dbReference type="AlphaFoldDB" id="A0A2P2M6M9"/>
<sequence length="69" mass="8038">MMKLQLQNKNRSCTNEIQAQRGKSSHPCCMSKKGFIPLTEALPNRSYLDDLRTSIRKPVISFYRHQARD</sequence>
<reference evidence="1" key="1">
    <citation type="submission" date="2018-02" db="EMBL/GenBank/DDBJ databases">
        <title>Rhizophora mucronata_Transcriptome.</title>
        <authorList>
            <person name="Meera S.P."/>
            <person name="Sreeshan A."/>
            <person name="Augustine A."/>
        </authorList>
    </citation>
    <scope>NUCLEOTIDE SEQUENCE</scope>
    <source>
        <tissue evidence="1">Leaf</tissue>
    </source>
</reference>
<accession>A0A2P2M6M9</accession>
<protein>
    <submittedName>
        <fullName evidence="1">Uncharacterized protein</fullName>
    </submittedName>
</protein>